<dbReference type="GO" id="GO:0005886">
    <property type="term" value="C:plasma membrane"/>
    <property type="evidence" value="ECO:0007669"/>
    <property type="project" value="UniProtKB-SubCell"/>
</dbReference>
<protein>
    <recommendedName>
        <fullName evidence="10">Glycosyltransferase RgtA/B/C/D-like domain-containing protein</fullName>
    </recommendedName>
</protein>
<gene>
    <name evidence="11" type="ORF">P873_04840</name>
</gene>
<dbReference type="STRING" id="1121013.GCA_000426365_01551"/>
<feature type="transmembrane region" description="Helical" evidence="9">
    <location>
        <begin position="151"/>
        <end position="171"/>
    </location>
</feature>
<feature type="transmembrane region" description="Helical" evidence="9">
    <location>
        <begin position="20"/>
        <end position="42"/>
    </location>
</feature>
<evidence type="ECO:0000256" key="1">
    <source>
        <dbReference type="ARBA" id="ARBA00004651"/>
    </source>
</evidence>
<evidence type="ECO:0000256" key="3">
    <source>
        <dbReference type="ARBA" id="ARBA00022676"/>
    </source>
</evidence>
<feature type="transmembrane region" description="Helical" evidence="9">
    <location>
        <begin position="343"/>
        <end position="364"/>
    </location>
</feature>
<keyword evidence="12" id="KW-1185">Reference proteome</keyword>
<dbReference type="Pfam" id="PF13231">
    <property type="entry name" value="PMT_2"/>
    <property type="match status" value="1"/>
</dbReference>
<evidence type="ECO:0000256" key="8">
    <source>
        <dbReference type="SAM" id="MobiDB-lite"/>
    </source>
</evidence>
<evidence type="ECO:0000256" key="4">
    <source>
        <dbReference type="ARBA" id="ARBA00022679"/>
    </source>
</evidence>
<feature type="transmembrane region" description="Helical" evidence="9">
    <location>
        <begin position="319"/>
        <end position="337"/>
    </location>
</feature>
<feature type="compositionally biased region" description="Acidic residues" evidence="8">
    <location>
        <begin position="580"/>
        <end position="592"/>
    </location>
</feature>
<keyword evidence="5 9" id="KW-0812">Transmembrane</keyword>
<feature type="transmembrane region" description="Helical" evidence="9">
    <location>
        <begin position="376"/>
        <end position="396"/>
    </location>
</feature>
<feature type="transmembrane region" description="Helical" evidence="9">
    <location>
        <begin position="228"/>
        <end position="252"/>
    </location>
</feature>
<feature type="transmembrane region" description="Helical" evidence="9">
    <location>
        <begin position="99"/>
        <end position="117"/>
    </location>
</feature>
<keyword evidence="2" id="KW-1003">Cell membrane</keyword>
<accession>A0A091BE61</accession>
<dbReference type="GO" id="GO:0010041">
    <property type="term" value="P:response to iron(III) ion"/>
    <property type="evidence" value="ECO:0007669"/>
    <property type="project" value="TreeGrafter"/>
</dbReference>
<evidence type="ECO:0000259" key="10">
    <source>
        <dbReference type="Pfam" id="PF13231"/>
    </source>
</evidence>
<comment type="subcellular location">
    <subcellularLocation>
        <location evidence="1">Cell membrane</location>
        <topology evidence="1">Multi-pass membrane protein</topology>
    </subcellularLocation>
</comment>
<dbReference type="RefSeq" id="WP_026816830.1">
    <property type="nucleotide sequence ID" value="NZ_AUFF01000003.1"/>
</dbReference>
<proteinExistence type="predicted"/>
<dbReference type="InterPro" id="IPR050297">
    <property type="entry name" value="LipidA_mod_glycosyltrf_83"/>
</dbReference>
<evidence type="ECO:0000256" key="9">
    <source>
        <dbReference type="SAM" id="Phobius"/>
    </source>
</evidence>
<keyword evidence="6 9" id="KW-1133">Transmembrane helix</keyword>
<keyword evidence="4" id="KW-0808">Transferase</keyword>
<keyword evidence="3" id="KW-0328">Glycosyltransferase</keyword>
<feature type="transmembrane region" description="Helical" evidence="9">
    <location>
        <begin position="284"/>
        <end position="307"/>
    </location>
</feature>
<dbReference type="AlphaFoldDB" id="A0A091BE61"/>
<feature type="transmembrane region" description="Helical" evidence="9">
    <location>
        <begin position="416"/>
        <end position="436"/>
    </location>
</feature>
<feature type="domain" description="Glycosyltransferase RgtA/B/C/D-like" evidence="10">
    <location>
        <begin position="79"/>
        <end position="214"/>
    </location>
</feature>
<dbReference type="InterPro" id="IPR038731">
    <property type="entry name" value="RgtA/B/C-like"/>
</dbReference>
<dbReference type="eggNOG" id="COG1807">
    <property type="taxonomic scope" value="Bacteria"/>
</dbReference>
<reference evidence="11 12" key="1">
    <citation type="submission" date="2013-09" db="EMBL/GenBank/DDBJ databases">
        <title>Genome sequencing of Arenimonas composti.</title>
        <authorList>
            <person name="Chen F."/>
            <person name="Wang G."/>
        </authorList>
    </citation>
    <scope>NUCLEOTIDE SEQUENCE [LARGE SCALE GENOMIC DNA]</scope>
    <source>
        <strain evidence="11 12">TR7-09</strain>
    </source>
</reference>
<dbReference type="GO" id="GO:0009103">
    <property type="term" value="P:lipopolysaccharide biosynthetic process"/>
    <property type="evidence" value="ECO:0007669"/>
    <property type="project" value="TreeGrafter"/>
</dbReference>
<evidence type="ECO:0000313" key="12">
    <source>
        <dbReference type="Proteomes" id="UP000029391"/>
    </source>
</evidence>
<evidence type="ECO:0000256" key="7">
    <source>
        <dbReference type="ARBA" id="ARBA00023136"/>
    </source>
</evidence>
<evidence type="ECO:0000256" key="2">
    <source>
        <dbReference type="ARBA" id="ARBA00022475"/>
    </source>
</evidence>
<dbReference type="GO" id="GO:0016763">
    <property type="term" value="F:pentosyltransferase activity"/>
    <property type="evidence" value="ECO:0007669"/>
    <property type="project" value="TreeGrafter"/>
</dbReference>
<dbReference type="EMBL" id="AWXU01000013">
    <property type="protein sequence ID" value="KFN50933.1"/>
    <property type="molecule type" value="Genomic_DNA"/>
</dbReference>
<name>A0A091BE61_9GAMM</name>
<dbReference type="OrthoDB" id="9775035at2"/>
<comment type="caution">
    <text evidence="11">The sequence shown here is derived from an EMBL/GenBank/DDBJ whole genome shotgun (WGS) entry which is preliminary data.</text>
</comment>
<evidence type="ECO:0000256" key="5">
    <source>
        <dbReference type="ARBA" id="ARBA00022692"/>
    </source>
</evidence>
<sequence length="592" mass="63616">MTPSSVDASSPAVPAATRRLPGWLGWLLLVVALAAVVTGIGMRDPSPPDEPRFVLAARTMIETGQWLVPHRGSEIYAEKPPPFMWALALSYGVVRDWRVAFLLPSVLAALATLWLVFDLGRRLWSPRVGVYAAAALFACLQFGLQAKRAQIDMVLVALTTLAMWGLLRHLLRGPAWGALAVAGFAAGLGTVTKGVGFLPLLVLLPWLATSRFASPRVTAAAPVSRWRWGLLALGFLAGAAVWLGPLAVALLASNDPALPDYARHLLFRQTAVRYADSWHHVKPAWYYLEVIATMWLPLALLLPWLIVGWWQRLRGRERALWLLLGWVVLVLLFFSASPGKRGVYLFPALPALCLAAAPLLPALLERRGVQRVLAAWILLLSLLLGGLGAAGLAGAVPRLPEIVAERALDPATVASLLGWLLAMGAGGLLLGIVALARRRHAGPATLAFSAVLWFGMGLGIGPALDASGSARGLMSAVGARIGSDAELGLVAWREQQLLQADRAAVDFGFRRPWHEQWREAQSWVAGDPGRRWIFVLDEAMSPCADAAQAIPIGRANRRDWLLLPGTALRTGCVTPPLADETGEAGDPDGDDA</sequence>
<dbReference type="PANTHER" id="PTHR33908">
    <property type="entry name" value="MANNOSYLTRANSFERASE YKCB-RELATED"/>
    <property type="match status" value="1"/>
</dbReference>
<dbReference type="Proteomes" id="UP000029391">
    <property type="component" value="Unassembled WGS sequence"/>
</dbReference>
<keyword evidence="7 9" id="KW-0472">Membrane</keyword>
<dbReference type="PANTHER" id="PTHR33908:SF3">
    <property type="entry name" value="UNDECAPRENYL PHOSPHATE-ALPHA-4-AMINO-4-DEOXY-L-ARABINOSE ARABINOSYL TRANSFERASE"/>
    <property type="match status" value="1"/>
</dbReference>
<evidence type="ECO:0000256" key="6">
    <source>
        <dbReference type="ARBA" id="ARBA00022989"/>
    </source>
</evidence>
<feature type="region of interest" description="Disordered" evidence="8">
    <location>
        <begin position="573"/>
        <end position="592"/>
    </location>
</feature>
<feature type="transmembrane region" description="Helical" evidence="9">
    <location>
        <begin position="443"/>
        <end position="464"/>
    </location>
</feature>
<feature type="transmembrane region" description="Helical" evidence="9">
    <location>
        <begin position="177"/>
        <end position="207"/>
    </location>
</feature>
<organism evidence="11 12">
    <name type="scientific">Arenimonas composti TR7-09 = DSM 18010</name>
    <dbReference type="NCBI Taxonomy" id="1121013"/>
    <lineage>
        <taxon>Bacteria</taxon>
        <taxon>Pseudomonadati</taxon>
        <taxon>Pseudomonadota</taxon>
        <taxon>Gammaproteobacteria</taxon>
        <taxon>Lysobacterales</taxon>
        <taxon>Lysobacteraceae</taxon>
        <taxon>Arenimonas</taxon>
    </lineage>
</organism>
<evidence type="ECO:0000313" key="11">
    <source>
        <dbReference type="EMBL" id="KFN50933.1"/>
    </source>
</evidence>